<protein>
    <submittedName>
        <fullName evidence="1">Uncharacterized protein</fullName>
    </submittedName>
</protein>
<name>X1EM81_9ZZZZ</name>
<sequence length="72" mass="8537">WHYAGSFFWFRHDCIFRDPHWSAIPDDPYAVEMWLGDFIPSKLAATLYQTWPPTFHPAPDLYNPASHEPLNF</sequence>
<dbReference type="EMBL" id="BART01037660">
    <property type="protein sequence ID" value="GAH09768.1"/>
    <property type="molecule type" value="Genomic_DNA"/>
</dbReference>
<organism evidence="1">
    <name type="scientific">marine sediment metagenome</name>
    <dbReference type="NCBI Taxonomy" id="412755"/>
    <lineage>
        <taxon>unclassified sequences</taxon>
        <taxon>metagenomes</taxon>
        <taxon>ecological metagenomes</taxon>
    </lineage>
</organism>
<dbReference type="AlphaFoldDB" id="X1EM81"/>
<evidence type="ECO:0000313" key="1">
    <source>
        <dbReference type="EMBL" id="GAH09768.1"/>
    </source>
</evidence>
<feature type="non-terminal residue" evidence="1">
    <location>
        <position position="1"/>
    </location>
</feature>
<proteinExistence type="predicted"/>
<comment type="caution">
    <text evidence="1">The sequence shown here is derived from an EMBL/GenBank/DDBJ whole genome shotgun (WGS) entry which is preliminary data.</text>
</comment>
<accession>X1EM81</accession>
<reference evidence="1" key="1">
    <citation type="journal article" date="2014" name="Front. Microbiol.">
        <title>High frequency of phylogenetically diverse reductive dehalogenase-homologous genes in deep subseafloor sedimentary metagenomes.</title>
        <authorList>
            <person name="Kawai M."/>
            <person name="Futagami T."/>
            <person name="Toyoda A."/>
            <person name="Takaki Y."/>
            <person name="Nishi S."/>
            <person name="Hori S."/>
            <person name="Arai W."/>
            <person name="Tsubouchi T."/>
            <person name="Morono Y."/>
            <person name="Uchiyama I."/>
            <person name="Ito T."/>
            <person name="Fujiyama A."/>
            <person name="Inagaki F."/>
            <person name="Takami H."/>
        </authorList>
    </citation>
    <scope>NUCLEOTIDE SEQUENCE</scope>
    <source>
        <strain evidence="1">Expedition CK06-06</strain>
    </source>
</reference>
<gene>
    <name evidence="1" type="ORF">S01H4_62890</name>
</gene>